<dbReference type="PANTHER" id="PTHR11061">
    <property type="entry name" value="RNA M5U METHYLTRANSFERASE"/>
    <property type="match status" value="1"/>
</dbReference>
<dbReference type="PROSITE" id="PS01231">
    <property type="entry name" value="TRMA_2"/>
    <property type="match status" value="1"/>
</dbReference>
<dbReference type="EC" id="2.1.1.190" evidence="11"/>
<dbReference type="NCBIfam" id="NF009639">
    <property type="entry name" value="PRK13168.1"/>
    <property type="match status" value="1"/>
</dbReference>
<dbReference type="InterPro" id="IPR030391">
    <property type="entry name" value="MeTrfase_TrmA_CS"/>
</dbReference>
<evidence type="ECO:0000256" key="3">
    <source>
        <dbReference type="ARBA" id="ARBA00022603"/>
    </source>
</evidence>
<evidence type="ECO:0000256" key="13">
    <source>
        <dbReference type="PROSITE-ProRule" id="PRU10015"/>
    </source>
</evidence>
<dbReference type="Gene3D" id="3.40.50.150">
    <property type="entry name" value="Vaccinia Virus protein VP39"/>
    <property type="match status" value="1"/>
</dbReference>
<feature type="binding site" evidence="11 12">
    <location>
        <position position="291"/>
    </location>
    <ligand>
        <name>S-adenosyl-L-methionine</name>
        <dbReference type="ChEBI" id="CHEBI:59789"/>
    </ligand>
</feature>
<evidence type="ECO:0000256" key="10">
    <source>
        <dbReference type="ARBA" id="ARBA00059995"/>
    </source>
</evidence>
<dbReference type="AlphaFoldDB" id="A0A2A5AZL4"/>
<dbReference type="Pfam" id="PF05958">
    <property type="entry name" value="tRNA_U5-meth_tr"/>
    <property type="match status" value="1"/>
</dbReference>
<dbReference type="Gene3D" id="2.40.50.140">
    <property type="entry name" value="Nucleic acid-binding proteins"/>
    <property type="match status" value="1"/>
</dbReference>
<comment type="caution">
    <text evidence="14">The sequence shown here is derived from an EMBL/GenBank/DDBJ whole genome shotgun (WGS) entry which is preliminary data.</text>
</comment>
<protein>
    <recommendedName>
        <fullName evidence="11">23S rRNA (uracil(1939)-C(5))-methyltransferase RlmD</fullName>
        <ecNumber evidence="11">2.1.1.190</ecNumber>
    </recommendedName>
    <alternativeName>
        <fullName evidence="11">23S rRNA(m5U1939)-methyltransferase</fullName>
    </alternativeName>
</protein>
<keyword evidence="6 11" id="KW-0479">Metal-binding</keyword>
<dbReference type="PANTHER" id="PTHR11061:SF49">
    <property type="entry name" value="23S RRNA (URACIL(1939)-C(5))-METHYLTRANSFERASE RLMD"/>
    <property type="match status" value="1"/>
</dbReference>
<feature type="binding site" evidence="11">
    <location>
        <position position="80"/>
    </location>
    <ligand>
        <name>[4Fe-4S] cluster</name>
        <dbReference type="ChEBI" id="CHEBI:49883"/>
    </ligand>
</feature>
<comment type="catalytic activity">
    <reaction evidence="9 11">
        <text>uridine(1939) in 23S rRNA + S-adenosyl-L-methionine = 5-methyluridine(1939) in 23S rRNA + S-adenosyl-L-homocysteine + H(+)</text>
        <dbReference type="Rhea" id="RHEA:42908"/>
        <dbReference type="Rhea" id="RHEA-COMP:10278"/>
        <dbReference type="Rhea" id="RHEA-COMP:10279"/>
        <dbReference type="ChEBI" id="CHEBI:15378"/>
        <dbReference type="ChEBI" id="CHEBI:57856"/>
        <dbReference type="ChEBI" id="CHEBI:59789"/>
        <dbReference type="ChEBI" id="CHEBI:65315"/>
        <dbReference type="ChEBI" id="CHEBI:74447"/>
        <dbReference type="EC" id="2.1.1.190"/>
    </reaction>
</comment>
<sequence length="465" mass="51727">MSRRRHRRHKLPSEPIELEITSISHEGRGIAHIDGKVAFVDGALEKENVTASYVRSRGKFDELKVISIQNPSELRVTPPCKFAGLCGGCSLQHMESVAQIDLKQSVLLEQLKHAANINITDIELLPKLQDLQVNYRRKARLAVRMVNKKGGALVGFREKYSSFITDMDSCEVLVAEVAQLIAPLRLLITGMHGNHSIPQIEVAVGERAAQEQGKDSNLRVALVIRHLLPLIALDLDMLGSFAEQHDIDLYLQPSGIDSVHKIFPRDSVERLQYFLPEFGLTLNFHPMDFTQINAGINRKIVSKALSLLELNKDDIVLDLFCGLGNFTLATATRCKQVVGIEGSDEMVRRGAENAELNNIENAEFFAADLTQPFTDKAWAKLEYSKILLDPPRSGAIEIIQQVAQLGAKKIVYISCNPSTLARDTAELIKAGYKLKSAGVMDMFPHTTHVESMAEFELVSKKRKSV</sequence>
<evidence type="ECO:0000313" key="15">
    <source>
        <dbReference type="Proteomes" id="UP000218327"/>
    </source>
</evidence>
<dbReference type="InterPro" id="IPR012340">
    <property type="entry name" value="NA-bd_OB-fold"/>
</dbReference>
<dbReference type="SUPFAM" id="SSF50249">
    <property type="entry name" value="Nucleic acid-binding proteins"/>
    <property type="match status" value="1"/>
</dbReference>
<dbReference type="InterPro" id="IPR010280">
    <property type="entry name" value="U5_MeTrfase_fam"/>
</dbReference>
<feature type="binding site" evidence="11 12">
    <location>
        <position position="389"/>
    </location>
    <ligand>
        <name>S-adenosyl-L-methionine</name>
        <dbReference type="ChEBI" id="CHEBI:59789"/>
    </ligand>
</feature>
<evidence type="ECO:0000256" key="6">
    <source>
        <dbReference type="ARBA" id="ARBA00022723"/>
    </source>
</evidence>
<dbReference type="Gene3D" id="2.40.50.1070">
    <property type="match status" value="1"/>
</dbReference>
<evidence type="ECO:0000256" key="4">
    <source>
        <dbReference type="ARBA" id="ARBA00022679"/>
    </source>
</evidence>
<evidence type="ECO:0000256" key="2">
    <source>
        <dbReference type="ARBA" id="ARBA00022552"/>
    </source>
</evidence>
<feature type="active site" description="Nucleophile" evidence="11 12">
    <location>
        <position position="415"/>
    </location>
</feature>
<dbReference type="GO" id="GO:0005506">
    <property type="term" value="F:iron ion binding"/>
    <property type="evidence" value="ECO:0007669"/>
    <property type="project" value="UniProtKB-UniRule"/>
</dbReference>
<keyword evidence="2 11" id="KW-0698">rRNA processing</keyword>
<feature type="binding site" evidence="11">
    <location>
        <position position="89"/>
    </location>
    <ligand>
        <name>[4Fe-4S] cluster</name>
        <dbReference type="ChEBI" id="CHEBI:49883"/>
    </ligand>
</feature>
<dbReference type="HAMAP" id="MF_01010">
    <property type="entry name" value="23SrRNA_methyltr_RlmD"/>
    <property type="match status" value="1"/>
</dbReference>
<evidence type="ECO:0000256" key="5">
    <source>
        <dbReference type="ARBA" id="ARBA00022691"/>
    </source>
</evidence>
<dbReference type="FunFam" id="3.40.50.150:FF:000009">
    <property type="entry name" value="23S rRNA (Uracil(1939)-C(5))-methyltransferase RlmD"/>
    <property type="match status" value="1"/>
</dbReference>
<feature type="binding site" evidence="11">
    <location>
        <position position="86"/>
    </location>
    <ligand>
        <name>[4Fe-4S] cluster</name>
        <dbReference type="ChEBI" id="CHEBI:49883"/>
    </ligand>
</feature>
<keyword evidence="4 11" id="KW-0808">Transferase</keyword>
<dbReference type="GO" id="GO:0070475">
    <property type="term" value="P:rRNA base methylation"/>
    <property type="evidence" value="ECO:0007669"/>
    <property type="project" value="TreeGrafter"/>
</dbReference>
<keyword evidence="1 11" id="KW-0004">4Fe-4S</keyword>
<feature type="binding site" evidence="11">
    <location>
        <position position="170"/>
    </location>
    <ligand>
        <name>[4Fe-4S] cluster</name>
        <dbReference type="ChEBI" id="CHEBI:49883"/>
    </ligand>
</feature>
<evidence type="ECO:0000256" key="9">
    <source>
        <dbReference type="ARBA" id="ARBA00052756"/>
    </source>
</evidence>
<feature type="binding site" evidence="11">
    <location>
        <position position="368"/>
    </location>
    <ligand>
        <name>S-adenosyl-L-methionine</name>
        <dbReference type="ChEBI" id="CHEBI:59789"/>
    </ligand>
</feature>
<dbReference type="GO" id="GO:0070041">
    <property type="term" value="F:rRNA (uridine-C5-)-methyltransferase activity"/>
    <property type="evidence" value="ECO:0007669"/>
    <property type="project" value="UniProtKB-UniRule"/>
</dbReference>
<dbReference type="PROSITE" id="PS01230">
    <property type="entry name" value="TRMA_1"/>
    <property type="match status" value="1"/>
</dbReference>
<dbReference type="NCBIfam" id="TIGR00479">
    <property type="entry name" value="rumA"/>
    <property type="match status" value="1"/>
</dbReference>
<dbReference type="InterPro" id="IPR029063">
    <property type="entry name" value="SAM-dependent_MTases_sf"/>
</dbReference>
<keyword evidence="5 11" id="KW-0949">S-adenosyl-L-methionine</keyword>
<feature type="binding site" evidence="11 12">
    <location>
        <position position="320"/>
    </location>
    <ligand>
        <name>S-adenosyl-L-methionine</name>
        <dbReference type="ChEBI" id="CHEBI:59789"/>
    </ligand>
</feature>
<dbReference type="EMBL" id="NVVJ01000025">
    <property type="protein sequence ID" value="PCJ24560.1"/>
    <property type="molecule type" value="Genomic_DNA"/>
</dbReference>
<dbReference type="GO" id="GO:0003723">
    <property type="term" value="F:RNA binding"/>
    <property type="evidence" value="ECO:0007669"/>
    <property type="project" value="InterPro"/>
</dbReference>
<feature type="active site" evidence="13">
    <location>
        <position position="415"/>
    </location>
</feature>
<evidence type="ECO:0000313" key="14">
    <source>
        <dbReference type="EMBL" id="PCJ24560.1"/>
    </source>
</evidence>
<accession>A0A2A5AZL4</accession>
<feature type="binding site" evidence="11 12">
    <location>
        <position position="341"/>
    </location>
    <ligand>
        <name>S-adenosyl-L-methionine</name>
        <dbReference type="ChEBI" id="CHEBI:59789"/>
    </ligand>
</feature>
<proteinExistence type="inferred from homology"/>
<gene>
    <name evidence="11" type="primary">rlmD</name>
    <name evidence="14" type="ORF">COA96_09180</name>
</gene>
<keyword evidence="8 11" id="KW-0411">Iron-sulfur</keyword>
<dbReference type="SUPFAM" id="SSF53335">
    <property type="entry name" value="S-adenosyl-L-methionine-dependent methyltransferases"/>
    <property type="match status" value="1"/>
</dbReference>
<evidence type="ECO:0000256" key="11">
    <source>
        <dbReference type="HAMAP-Rule" id="MF_01010"/>
    </source>
</evidence>
<evidence type="ECO:0000256" key="12">
    <source>
        <dbReference type="PROSITE-ProRule" id="PRU01024"/>
    </source>
</evidence>
<evidence type="ECO:0000256" key="8">
    <source>
        <dbReference type="ARBA" id="ARBA00023014"/>
    </source>
</evidence>
<dbReference type="PROSITE" id="PS51687">
    <property type="entry name" value="SAM_MT_RNA_M5U"/>
    <property type="match status" value="1"/>
</dbReference>
<evidence type="ECO:0000256" key="1">
    <source>
        <dbReference type="ARBA" id="ARBA00022485"/>
    </source>
</evidence>
<comment type="similarity">
    <text evidence="11">Belongs to the class I-like SAM-binding methyltransferase superfamily. RNA M5U methyltransferase family. RlmD subfamily.</text>
</comment>
<keyword evidence="7 11" id="KW-0408">Iron</keyword>
<dbReference type="Proteomes" id="UP000218327">
    <property type="component" value="Unassembled WGS sequence"/>
</dbReference>
<name>A0A2A5AZL4_9GAMM</name>
<feature type="binding site" evidence="11">
    <location>
        <position position="325"/>
    </location>
    <ligand>
        <name>S-adenosyl-L-methionine</name>
        <dbReference type="ChEBI" id="CHEBI:59789"/>
    </ligand>
</feature>
<organism evidence="14 15">
    <name type="scientific">SAR86 cluster bacterium</name>
    <dbReference type="NCBI Taxonomy" id="2030880"/>
    <lineage>
        <taxon>Bacteria</taxon>
        <taxon>Pseudomonadati</taxon>
        <taxon>Pseudomonadota</taxon>
        <taxon>Gammaproteobacteria</taxon>
        <taxon>SAR86 cluster</taxon>
    </lineage>
</organism>
<evidence type="ECO:0000256" key="7">
    <source>
        <dbReference type="ARBA" id="ARBA00023004"/>
    </source>
</evidence>
<comment type="function">
    <text evidence="10 11">Catalyzes the formation of 5-methyl-uridine at position 1939 (m5U1939) in 23S rRNA.</text>
</comment>
<dbReference type="CDD" id="cd02440">
    <property type="entry name" value="AdoMet_MTases"/>
    <property type="match status" value="1"/>
</dbReference>
<keyword evidence="3 11" id="KW-0489">Methyltransferase</keyword>
<dbReference type="InterPro" id="IPR030390">
    <property type="entry name" value="MeTrfase_TrmA_AS"/>
</dbReference>
<dbReference type="GO" id="GO:0051539">
    <property type="term" value="F:4 iron, 4 sulfur cluster binding"/>
    <property type="evidence" value="ECO:0007669"/>
    <property type="project" value="UniProtKB-KW"/>
</dbReference>
<dbReference type="InterPro" id="IPR001566">
    <property type="entry name" value="23S_rRNA_MeTrfase_RlmD"/>
</dbReference>
<reference evidence="15" key="1">
    <citation type="submission" date="2017-08" db="EMBL/GenBank/DDBJ databases">
        <title>A dynamic microbial community with high functional redundancy inhabits the cold, oxic subseafloor aquifer.</title>
        <authorList>
            <person name="Tully B.J."/>
            <person name="Wheat C.G."/>
            <person name="Glazer B.T."/>
            <person name="Huber J.A."/>
        </authorList>
    </citation>
    <scope>NUCLEOTIDE SEQUENCE [LARGE SCALE GENOMIC DNA]</scope>
</reference>